<dbReference type="SUPFAM" id="SSF57196">
    <property type="entry name" value="EGF/Laminin"/>
    <property type="match status" value="4"/>
</dbReference>
<feature type="domain" description="EGF-like" evidence="11">
    <location>
        <begin position="1864"/>
        <end position="1900"/>
    </location>
</feature>
<evidence type="ECO:0000256" key="3">
    <source>
        <dbReference type="ARBA" id="ARBA00022837"/>
    </source>
</evidence>
<accession>A0ABY6JVD9</accession>
<dbReference type="InterPro" id="IPR001791">
    <property type="entry name" value="Laminin_G"/>
</dbReference>
<feature type="non-terminal residue" evidence="13">
    <location>
        <position position="1"/>
    </location>
</feature>
<protein>
    <submittedName>
        <fullName evidence="13">FAT1</fullName>
    </submittedName>
</protein>
<feature type="domain" description="Cadherin" evidence="12">
    <location>
        <begin position="788"/>
        <end position="891"/>
    </location>
</feature>
<name>A0ABY6JVD9_9ARAC</name>
<feature type="domain" description="Cadherin" evidence="12">
    <location>
        <begin position="994"/>
        <end position="1098"/>
    </location>
</feature>
<dbReference type="Pfam" id="PF00028">
    <property type="entry name" value="Cadherin"/>
    <property type="match status" value="11"/>
</dbReference>
<feature type="compositionally biased region" description="Polar residues" evidence="8">
    <location>
        <begin position="2224"/>
        <end position="2236"/>
    </location>
</feature>
<evidence type="ECO:0000259" key="11">
    <source>
        <dbReference type="PROSITE" id="PS50026"/>
    </source>
</evidence>
<dbReference type="Gene3D" id="2.60.120.200">
    <property type="match status" value="1"/>
</dbReference>
<dbReference type="Gene3D" id="2.10.25.10">
    <property type="entry name" value="Laminin"/>
    <property type="match status" value="4"/>
</dbReference>
<feature type="domain" description="Cadherin" evidence="12">
    <location>
        <begin position="174"/>
        <end position="275"/>
    </location>
</feature>
<keyword evidence="2" id="KW-0677">Repeat</keyword>
<dbReference type="CDD" id="cd00054">
    <property type="entry name" value="EGF_CA"/>
    <property type="match status" value="5"/>
</dbReference>
<evidence type="ECO:0000259" key="10">
    <source>
        <dbReference type="PROSITE" id="PS50025"/>
    </source>
</evidence>
<dbReference type="InterPro" id="IPR013320">
    <property type="entry name" value="ConA-like_dom_sf"/>
</dbReference>
<feature type="disulfide bond" evidence="7">
    <location>
        <begin position="1618"/>
        <end position="1627"/>
    </location>
</feature>
<evidence type="ECO:0000256" key="6">
    <source>
        <dbReference type="PROSITE-ProRule" id="PRU00043"/>
    </source>
</evidence>
<dbReference type="PROSITE" id="PS50026">
    <property type="entry name" value="EGF_3"/>
    <property type="match status" value="5"/>
</dbReference>
<evidence type="ECO:0000256" key="1">
    <source>
        <dbReference type="ARBA" id="ARBA00004370"/>
    </source>
</evidence>
<feature type="disulfide bond" evidence="7">
    <location>
        <begin position="1964"/>
        <end position="1973"/>
    </location>
</feature>
<feature type="domain" description="Laminin G" evidence="10">
    <location>
        <begin position="1644"/>
        <end position="1819"/>
    </location>
</feature>
<feature type="domain" description="EGF-like" evidence="11">
    <location>
        <begin position="1824"/>
        <end position="1862"/>
    </location>
</feature>
<dbReference type="InterPro" id="IPR020894">
    <property type="entry name" value="Cadherin_CS"/>
</dbReference>
<dbReference type="PROSITE" id="PS01187">
    <property type="entry name" value="EGF_CA"/>
    <property type="match status" value="1"/>
</dbReference>
<feature type="domain" description="Cadherin" evidence="12">
    <location>
        <begin position="14"/>
        <end position="68"/>
    </location>
</feature>
<feature type="domain" description="EGF-like" evidence="11">
    <location>
        <begin position="1592"/>
        <end position="1628"/>
    </location>
</feature>
<feature type="region of interest" description="Disordered" evidence="8">
    <location>
        <begin position="2224"/>
        <end position="2243"/>
    </location>
</feature>
<dbReference type="SMART" id="SM00181">
    <property type="entry name" value="EGF"/>
    <property type="match status" value="6"/>
</dbReference>
<evidence type="ECO:0000256" key="2">
    <source>
        <dbReference type="ARBA" id="ARBA00022737"/>
    </source>
</evidence>
<reference evidence="13 14" key="1">
    <citation type="submission" date="2022-01" db="EMBL/GenBank/DDBJ databases">
        <title>A chromosomal length assembly of Cordylochernes scorpioides.</title>
        <authorList>
            <person name="Zeh D."/>
            <person name="Zeh J."/>
        </authorList>
    </citation>
    <scope>NUCLEOTIDE SEQUENCE [LARGE SCALE GENOMIC DNA]</scope>
    <source>
        <strain evidence="13">IN4F17</strain>
        <tissue evidence="13">Whole Body</tissue>
    </source>
</reference>
<comment type="caution">
    <text evidence="7">Lacks conserved residue(s) required for the propagation of feature annotation.</text>
</comment>
<dbReference type="Gene3D" id="2.60.40.60">
    <property type="entry name" value="Cadherins"/>
    <property type="match status" value="14"/>
</dbReference>
<feature type="domain" description="Cadherin" evidence="12">
    <location>
        <begin position="580"/>
        <end position="686"/>
    </location>
</feature>
<dbReference type="Pfam" id="PF00008">
    <property type="entry name" value="EGF"/>
    <property type="match status" value="3"/>
</dbReference>
<comment type="subcellular location">
    <subcellularLocation>
        <location evidence="1">Membrane</location>
    </subcellularLocation>
</comment>
<dbReference type="InterPro" id="IPR039808">
    <property type="entry name" value="Cadherin"/>
</dbReference>
<keyword evidence="4 9" id="KW-0472">Membrane</keyword>
<feature type="domain" description="Cadherin" evidence="12">
    <location>
        <begin position="69"/>
        <end position="173"/>
    </location>
</feature>
<keyword evidence="3 6" id="KW-0106">Calcium</keyword>
<evidence type="ECO:0000313" key="14">
    <source>
        <dbReference type="Proteomes" id="UP001235939"/>
    </source>
</evidence>
<sequence>MSGTFHSLGDAVLTVPVAGVLYLAKELDYETTTRYQLTLRATDAVTGSFADVLVNLNIEDVNDNPPRFSQHSYNATVSEGAAIGTTLLQVHATDLDVTVRQRITYFLSGNDSAPFYIEPTEGIIFVKQPLDYETQSLYRFVVKAVDGGEPSPLSATANVWVEVTDMNDHPPVFPQSTFHCTVGDSVPRGHFVTRVVASDLDPSDQPRLVYSIVAGNELQTFAIDSSTGILTISSTHHLGQKASYTLNVTVTDGVYSSHAVVHIEVRSGNRHAPRFTRTVYEVTAREDAEPGTSLVTVMATDQDRAGDFSRVSYHIPSQEAALVFAVDSDTGELFTRTHLDREARQLYEVPLVAVDGGGLLDYAAVRVTVGDVNDHAPHFLVSEFRTSLAANSSAGTTVIKVQAYDEDEGKDAKLNYLLYDTNNSSVVLDIFGISSNEGAFQFFVQAQDNGSPPQSTYVPVNLVVLPAQIPIPHFELRAYEFFLSEKEPIGTRISVLSVFSPEPVKFSFMAPAKGSEAEKYMYKFSVDDKGQIFLMSSLDREERSSYVLTVKAETKFSSLIATTEVTINVMDENDNPPVFESNPYIVSIAENVAKGSTILKVLANDADAGDNGAVTYSLGPDAGEAANVFHLDTKLGWLTTLSALDREAQAYYNFTVLATDSGAVPRSSSTYVHISVRDYNDNPPYFKRSQYETAINEDALPGTVIVTLETLDLDEDLSDPVDFYIISGDFFDQFDIKANGDVSVKKSLDREKISSYLLEVIGTDGTFIAKTNVYIDVLDANDNPPVCLKDRYTEVISESISVQTYILTIAASDADERRNAQLWYTLSGEGSEDFLIDSTSGLVKTARPLDRETRPRYQLQATVTDRGSPDWGCSSHVDIYLSDVNDNAPVFSQNVYTVSIPEDAPIGTLLTKVHATDLDLGTSRRISYSLPDTEHFEVDADTGLVRLARALDRESRGLYNVTVRATDHGSPALSTAARLEVTVLDVNDNPPEFVRARYSATVAESAPVGTEILRVLAASRDIGPNADISYSVVAGDPRLHFAIHLKTGAITVSKALDYEKIPEYELTVRATDGGVPPLSSECTVNISLLDTNDNPPVFQQSRYRTSVPEDIVIGAPIVQVCHPVPYWRYQRLSGLTQVVATDADSYPYRQLHYTIAKGDRFGQFTINPETGAITVASSLDREMVSSYQLEIQCSDSGDPPLTATAEVTVEVTDVNDNPPLFSQTNYTAVVQEGKPVGFTVLKFTVIDADATPNTTPFTFSFLSGNEKNAFRLVQQDATLRTATQFNPREHGEFVLHVQVTDSGQPPQRSAAWVTVLVIEESKHPPHVTPFSAHVNSYLDDFPGGSLGRIHATDRDPYDKLAFELASSHHHLFSLNREDGTLSALPGLDVGHYNLTISVTDGKFTTYANSLITVNLISDADLANAISIQFSDVTPEDFYLQYQKSFAKGIRNIFNVRIKDVNILSIQPSSPTAPPVKNLTLQDSWNNSQNVDVLFVIHKGTQNYFSPKTVVKKIKEKQDTIEPNIGLKITKMFESKCSEDSCVNGDCSDRLGLDKSHVTSITTETLGFVSPQHFSKMECICELGFGGPQCEVVINECGHRPCETFQVCVPEPLSYRCQCPPGKTGPECAQDKVPVCNDNTCYQETNPLSFRGRSYVRYSPLASIDRHLSVTLDLRTIQHTGNLLFVAGDHDYSILEMVNGVIQYRFECGGGEGVVRVEGKPVNDGKWHEVCVERKGRLAEVSVDRAFRSAGSAPGVHDLSALNGSDIFFGAQVRHPDDVRRGFVGCMDNLRLGGQPLAVHATPASPTATLKRLANVEYQCQSLFEAGICGSQPCQNGGSCQPSADEKTFTCQCLPRFTGPTCEVDTDPCVSSPCLHGGRCRNLPNDFHCDCPSNLSGKRCDYGRYCNPNPCHNGGICKEGSYTAICKCNGFNGDLCQFDINECLGNPCANGASCINIQGSFHCQCPSNMTGTLCTEHLFTNSITSTSWNTTPEEIIGIIVVILFIFIIAVILACCCRCRNKHRRAHQNSHNGDDLAASEFMLKNSMVDKEHVKRWSKISNLEVSSLTPPLPPRPTSYTPSTQEAINTLNKLDTVRSYGSAADDLEHLSRYTAPPAFMQNMNKASIPPSLSPPPPSDTESMIKGSWDQDLAKESIYQDKIQNTESPVVPSVLNALSPTSTVPKEHSSVQSLSSLDYDLAGYHWDCSDWAATCPRLEANITEVANSQVTESSSDSNLSQVRTTTTEEDDATVAYGFPPRGGPGFRFDSSDDALICGIEDSDAEPDTAIPPRLKTKLFASSA</sequence>
<feature type="disulfide bond" evidence="7">
    <location>
        <begin position="1833"/>
        <end position="1850"/>
    </location>
</feature>
<dbReference type="Pfam" id="PF02210">
    <property type="entry name" value="Laminin_G_2"/>
    <property type="match status" value="1"/>
</dbReference>
<feature type="domain" description="Cadherin" evidence="12">
    <location>
        <begin position="1099"/>
        <end position="1221"/>
    </location>
</feature>
<evidence type="ECO:0000256" key="4">
    <source>
        <dbReference type="ARBA" id="ARBA00023136"/>
    </source>
</evidence>
<evidence type="ECO:0000256" key="9">
    <source>
        <dbReference type="SAM" id="Phobius"/>
    </source>
</evidence>
<evidence type="ECO:0000256" key="8">
    <source>
        <dbReference type="SAM" id="MobiDB-lite"/>
    </source>
</evidence>
<dbReference type="SMART" id="SM00112">
    <property type="entry name" value="CA"/>
    <property type="match status" value="14"/>
</dbReference>
<dbReference type="InterPro" id="IPR018097">
    <property type="entry name" value="EGF_Ca-bd_CS"/>
</dbReference>
<dbReference type="PANTHER" id="PTHR24027:SF438">
    <property type="entry name" value="CADHERIN 23"/>
    <property type="match status" value="1"/>
</dbReference>
<dbReference type="SMART" id="SM00179">
    <property type="entry name" value="EGF_CA"/>
    <property type="match status" value="4"/>
</dbReference>
<keyword evidence="9" id="KW-1133">Transmembrane helix</keyword>
<dbReference type="InterPro" id="IPR000152">
    <property type="entry name" value="EGF-type_Asp/Asn_hydroxyl_site"/>
</dbReference>
<evidence type="ECO:0000256" key="5">
    <source>
        <dbReference type="ARBA" id="ARBA00023157"/>
    </source>
</evidence>
<dbReference type="InterPro" id="IPR001881">
    <property type="entry name" value="EGF-like_Ca-bd_dom"/>
</dbReference>
<proteinExistence type="predicted"/>
<feature type="transmembrane region" description="Helical" evidence="9">
    <location>
        <begin position="1994"/>
        <end position="2015"/>
    </location>
</feature>
<feature type="disulfide bond" evidence="7">
    <location>
        <begin position="1852"/>
        <end position="1861"/>
    </location>
</feature>
<feature type="domain" description="Cadherin" evidence="12">
    <location>
        <begin position="892"/>
        <end position="993"/>
    </location>
</feature>
<dbReference type="CDD" id="cd00110">
    <property type="entry name" value="LamG"/>
    <property type="match status" value="1"/>
</dbReference>
<gene>
    <name evidence="13" type="ORF">LAZ67_1000211</name>
</gene>
<feature type="disulfide bond" evidence="7">
    <location>
        <begin position="1890"/>
        <end position="1899"/>
    </location>
</feature>
<dbReference type="PRINTS" id="PR00205">
    <property type="entry name" value="CADHERIN"/>
</dbReference>
<keyword evidence="7" id="KW-0245">EGF-like domain</keyword>
<dbReference type="PANTHER" id="PTHR24027">
    <property type="entry name" value="CADHERIN-23"/>
    <property type="match status" value="1"/>
</dbReference>
<keyword evidence="5 7" id="KW-1015">Disulfide bond</keyword>
<keyword evidence="14" id="KW-1185">Reference proteome</keyword>
<dbReference type="PROSITE" id="PS00022">
    <property type="entry name" value="EGF_1"/>
    <property type="match status" value="4"/>
</dbReference>
<dbReference type="Proteomes" id="UP001235939">
    <property type="component" value="Chromosome 01"/>
</dbReference>
<feature type="domain" description="Cadherin" evidence="12">
    <location>
        <begin position="687"/>
        <end position="787"/>
    </location>
</feature>
<dbReference type="SUPFAM" id="SSF49313">
    <property type="entry name" value="Cadherin-like"/>
    <property type="match status" value="14"/>
</dbReference>
<dbReference type="SUPFAM" id="SSF49899">
    <property type="entry name" value="Concanavalin A-like lectins/glucanases"/>
    <property type="match status" value="1"/>
</dbReference>
<evidence type="ECO:0000259" key="12">
    <source>
        <dbReference type="PROSITE" id="PS50268"/>
    </source>
</evidence>
<feature type="domain" description="Cadherin" evidence="12">
    <location>
        <begin position="1222"/>
        <end position="1327"/>
    </location>
</feature>
<feature type="domain" description="Cadherin" evidence="12">
    <location>
        <begin position="380"/>
        <end position="474"/>
    </location>
</feature>
<feature type="domain" description="Cadherin" evidence="12">
    <location>
        <begin position="475"/>
        <end position="579"/>
    </location>
</feature>
<organism evidence="13 14">
    <name type="scientific">Cordylochernes scorpioides</name>
    <dbReference type="NCBI Taxonomy" id="51811"/>
    <lineage>
        <taxon>Eukaryota</taxon>
        <taxon>Metazoa</taxon>
        <taxon>Ecdysozoa</taxon>
        <taxon>Arthropoda</taxon>
        <taxon>Chelicerata</taxon>
        <taxon>Arachnida</taxon>
        <taxon>Pseudoscorpiones</taxon>
        <taxon>Cheliferoidea</taxon>
        <taxon>Chernetidae</taxon>
        <taxon>Cordylochernes</taxon>
    </lineage>
</organism>
<dbReference type="PROSITE" id="PS50025">
    <property type="entry name" value="LAM_G_DOMAIN"/>
    <property type="match status" value="1"/>
</dbReference>
<dbReference type="EMBL" id="CP092863">
    <property type="protein sequence ID" value="UYV60172.1"/>
    <property type="molecule type" value="Genomic_DNA"/>
</dbReference>
<dbReference type="InterPro" id="IPR015919">
    <property type="entry name" value="Cadherin-like_sf"/>
</dbReference>
<dbReference type="PROSITE" id="PS00232">
    <property type="entry name" value="CADHERIN_1"/>
    <property type="match status" value="7"/>
</dbReference>
<feature type="domain" description="Cadherin" evidence="12">
    <location>
        <begin position="1342"/>
        <end position="1429"/>
    </location>
</feature>
<feature type="domain" description="EGF-like" evidence="11">
    <location>
        <begin position="1901"/>
        <end position="1936"/>
    </location>
</feature>
<evidence type="ECO:0000313" key="13">
    <source>
        <dbReference type="EMBL" id="UYV60172.1"/>
    </source>
</evidence>
<dbReference type="CDD" id="cd11304">
    <property type="entry name" value="Cadherin_repeat"/>
    <property type="match status" value="14"/>
</dbReference>
<dbReference type="PROSITE" id="PS50268">
    <property type="entry name" value="CADHERIN_2"/>
    <property type="match status" value="14"/>
</dbReference>
<dbReference type="InterPro" id="IPR000742">
    <property type="entry name" value="EGF"/>
</dbReference>
<evidence type="ECO:0000256" key="7">
    <source>
        <dbReference type="PROSITE-ProRule" id="PRU00076"/>
    </source>
</evidence>
<dbReference type="PROSITE" id="PS00010">
    <property type="entry name" value="ASX_HYDROXYL"/>
    <property type="match status" value="2"/>
</dbReference>
<feature type="domain" description="Cadherin" evidence="12">
    <location>
        <begin position="276"/>
        <end position="379"/>
    </location>
</feature>
<dbReference type="SMART" id="SM00282">
    <property type="entry name" value="LamG"/>
    <property type="match status" value="1"/>
</dbReference>
<feature type="domain" description="EGF-like" evidence="11">
    <location>
        <begin position="1938"/>
        <end position="1974"/>
    </location>
</feature>
<dbReference type="InterPro" id="IPR002126">
    <property type="entry name" value="Cadherin-like_dom"/>
</dbReference>
<keyword evidence="9" id="KW-0812">Transmembrane</keyword>